<keyword evidence="4" id="KW-0698">rRNA processing</keyword>
<dbReference type="GO" id="GO:0032040">
    <property type="term" value="C:small-subunit processome"/>
    <property type="evidence" value="ECO:0007669"/>
    <property type="project" value="InterPro"/>
</dbReference>
<dbReference type="InterPro" id="IPR007144">
    <property type="entry name" value="SSU_processome_Utp11"/>
</dbReference>
<evidence type="ECO:0000313" key="6">
    <source>
        <dbReference type="EMBL" id="KAG0139938.1"/>
    </source>
</evidence>
<dbReference type="AlphaFoldDB" id="A0A9P6N9J4"/>
<comment type="similarity">
    <text evidence="3">Belongs to the UTP11 family.</text>
</comment>
<evidence type="ECO:0000256" key="4">
    <source>
        <dbReference type="ARBA" id="ARBA00022552"/>
    </source>
</evidence>
<evidence type="ECO:0000256" key="3">
    <source>
        <dbReference type="ARBA" id="ARBA00008105"/>
    </source>
</evidence>
<comment type="function">
    <text evidence="1">Involved in nucleolar processing of pre-18S ribosomal RNA.</text>
</comment>
<gene>
    <name evidence="6" type="ORF">CROQUDRAFT_54006</name>
</gene>
<evidence type="ECO:0000256" key="5">
    <source>
        <dbReference type="ARBA" id="ARBA00023242"/>
    </source>
</evidence>
<dbReference type="GO" id="GO:0006364">
    <property type="term" value="P:rRNA processing"/>
    <property type="evidence" value="ECO:0007669"/>
    <property type="project" value="UniProtKB-KW"/>
</dbReference>
<reference evidence="6" key="1">
    <citation type="submission" date="2013-11" db="EMBL/GenBank/DDBJ databases">
        <title>Genome sequence of the fusiform rust pathogen reveals effectors for host alternation and coevolution with pine.</title>
        <authorList>
            <consortium name="DOE Joint Genome Institute"/>
            <person name="Smith K."/>
            <person name="Pendleton A."/>
            <person name="Kubisiak T."/>
            <person name="Anderson C."/>
            <person name="Salamov A."/>
            <person name="Aerts A."/>
            <person name="Riley R."/>
            <person name="Clum A."/>
            <person name="Lindquist E."/>
            <person name="Ence D."/>
            <person name="Campbell M."/>
            <person name="Kronenberg Z."/>
            <person name="Feau N."/>
            <person name="Dhillon B."/>
            <person name="Hamelin R."/>
            <person name="Burleigh J."/>
            <person name="Smith J."/>
            <person name="Yandell M."/>
            <person name="Nelson C."/>
            <person name="Grigoriev I."/>
            <person name="Davis J."/>
        </authorList>
    </citation>
    <scope>NUCLEOTIDE SEQUENCE</scope>
    <source>
        <strain evidence="6">G11</strain>
    </source>
</reference>
<dbReference type="PANTHER" id="PTHR12838:SF0">
    <property type="entry name" value="U3 SMALL NUCLEOLAR RNA-ASSOCIATED PROTEIN 11-RELATED"/>
    <property type="match status" value="1"/>
</dbReference>
<organism evidence="6 7">
    <name type="scientific">Cronartium quercuum f. sp. fusiforme G11</name>
    <dbReference type="NCBI Taxonomy" id="708437"/>
    <lineage>
        <taxon>Eukaryota</taxon>
        <taxon>Fungi</taxon>
        <taxon>Dikarya</taxon>
        <taxon>Basidiomycota</taxon>
        <taxon>Pucciniomycotina</taxon>
        <taxon>Pucciniomycetes</taxon>
        <taxon>Pucciniales</taxon>
        <taxon>Coleosporiaceae</taxon>
        <taxon>Cronartium</taxon>
    </lineage>
</organism>
<evidence type="ECO:0000313" key="7">
    <source>
        <dbReference type="Proteomes" id="UP000886653"/>
    </source>
</evidence>
<dbReference type="OrthoDB" id="29058at2759"/>
<protein>
    <recommendedName>
        <fullName evidence="8">U3 small nucleolar RNA-associated protein 11</fullName>
    </recommendedName>
</protein>
<proteinExistence type="inferred from homology"/>
<comment type="subcellular location">
    <subcellularLocation>
        <location evidence="2">Nucleus</location>
        <location evidence="2">Nucleolus</location>
    </subcellularLocation>
</comment>
<dbReference type="EMBL" id="MU167498">
    <property type="protein sequence ID" value="KAG0139938.1"/>
    <property type="molecule type" value="Genomic_DNA"/>
</dbReference>
<dbReference type="Proteomes" id="UP000886653">
    <property type="component" value="Unassembled WGS sequence"/>
</dbReference>
<dbReference type="Pfam" id="PF03998">
    <property type="entry name" value="Utp11"/>
    <property type="match status" value="1"/>
</dbReference>
<feature type="non-terminal residue" evidence="6">
    <location>
        <position position="1"/>
    </location>
</feature>
<evidence type="ECO:0000256" key="2">
    <source>
        <dbReference type="ARBA" id="ARBA00004604"/>
    </source>
</evidence>
<sequence>YNLNIQKKQHRERSQSLKQQRLGLLEKHKDYVKRERNYHSKQGQITKLHEKAVLKNPDELYFEMIKSSTDKGVHVKSRGNDALETDLVMLLKTQDFHYVKTCRTVEGQVNIE</sequence>
<comment type="caution">
    <text evidence="6">The sequence shown here is derived from an EMBL/GenBank/DDBJ whole genome shotgun (WGS) entry which is preliminary data.</text>
</comment>
<keyword evidence="7" id="KW-1185">Reference proteome</keyword>
<accession>A0A9P6N9J4</accession>
<evidence type="ECO:0008006" key="8">
    <source>
        <dbReference type="Google" id="ProtNLM"/>
    </source>
</evidence>
<evidence type="ECO:0000256" key="1">
    <source>
        <dbReference type="ARBA" id="ARBA00004099"/>
    </source>
</evidence>
<keyword evidence="5" id="KW-0539">Nucleus</keyword>
<name>A0A9P6N9J4_9BASI</name>
<dbReference type="PANTHER" id="PTHR12838">
    <property type="entry name" value="U3 SMALL NUCLEOLAR RNA-ASSOCIATED PROTEIN 11"/>
    <property type="match status" value="1"/>
</dbReference>